<keyword evidence="13 14" id="KW-0464">Manganese</keyword>
<evidence type="ECO:0000259" key="17">
    <source>
        <dbReference type="PROSITE" id="PS51975"/>
    </source>
</evidence>
<feature type="binding site" evidence="14 15">
    <location>
        <position position="40"/>
    </location>
    <ligand>
        <name>a divalent metal cation</name>
        <dbReference type="ChEBI" id="CHEBI:60240"/>
    </ligand>
</feature>
<feature type="binding site" evidence="14 15">
    <location>
        <position position="131"/>
    </location>
    <ligand>
        <name>a divalent metal cation</name>
        <dbReference type="ChEBI" id="CHEBI:60240"/>
    </ligand>
</feature>
<dbReference type="NCBIfam" id="NF000594">
    <property type="entry name" value="PRK00015.1-1"/>
    <property type="match status" value="1"/>
</dbReference>
<comment type="similarity">
    <text evidence="5 14 16">Belongs to the RNase HII family.</text>
</comment>
<evidence type="ECO:0000313" key="19">
    <source>
        <dbReference type="Proteomes" id="UP000199611"/>
    </source>
</evidence>
<comment type="subcellular location">
    <subcellularLocation>
        <location evidence="4 14">Cytoplasm</location>
    </subcellularLocation>
</comment>
<evidence type="ECO:0000256" key="15">
    <source>
        <dbReference type="PROSITE-ProRule" id="PRU01319"/>
    </source>
</evidence>
<dbReference type="InterPro" id="IPR001352">
    <property type="entry name" value="RNase_HII/HIII"/>
</dbReference>
<sequence>MVKRPVSGKNDKKSALFLRLVEFDETFRRKGYGCIAGVDEAGRGPLAGPVVAAAVVMPEGIVVEGIADSKSLPAGDRELIFSEMMRKRLPVGIACIPPHVIDRLNILRATHLAMARAVLNLPVKPNLILVDGPHPIPDLPIPSRAVVKGDSKSLAIAAASIVAKVFRDRIMKRYDALYPEYGFGRHKGYPTREHLAAIERFGPCPIHRLSFGGLRRCNEEGRGRRRKPLQLTFFGNRDVPSSSVM</sequence>
<keyword evidence="11 14" id="KW-0255">Endonuclease</keyword>
<evidence type="ECO:0000256" key="1">
    <source>
        <dbReference type="ARBA" id="ARBA00000077"/>
    </source>
</evidence>
<evidence type="ECO:0000313" key="18">
    <source>
        <dbReference type="EMBL" id="SFM45140.1"/>
    </source>
</evidence>
<dbReference type="InterPro" id="IPR036397">
    <property type="entry name" value="RNaseH_sf"/>
</dbReference>
<keyword evidence="8 14" id="KW-0963">Cytoplasm</keyword>
<dbReference type="Pfam" id="PF01351">
    <property type="entry name" value="RNase_HII"/>
    <property type="match status" value="1"/>
</dbReference>
<comment type="cofactor">
    <cofactor evidence="2">
        <name>Mg(2+)</name>
        <dbReference type="ChEBI" id="CHEBI:18420"/>
    </cofactor>
</comment>
<accession>A0A1I4QZK8</accession>
<proteinExistence type="inferred from homology"/>
<dbReference type="PROSITE" id="PS51975">
    <property type="entry name" value="RNASE_H_2"/>
    <property type="match status" value="1"/>
</dbReference>
<evidence type="ECO:0000256" key="4">
    <source>
        <dbReference type="ARBA" id="ARBA00004496"/>
    </source>
</evidence>
<dbReference type="GO" id="GO:0004523">
    <property type="term" value="F:RNA-DNA hybrid ribonuclease activity"/>
    <property type="evidence" value="ECO:0007669"/>
    <property type="project" value="UniProtKB-UniRule"/>
</dbReference>
<dbReference type="STRING" id="39841.SAMN05660836_00299"/>
<protein>
    <recommendedName>
        <fullName evidence="7 14">Ribonuclease HII</fullName>
        <shortName evidence="14">RNase HII</shortName>
        <ecNumber evidence="6 14">3.1.26.4</ecNumber>
    </recommendedName>
</protein>
<evidence type="ECO:0000256" key="12">
    <source>
        <dbReference type="ARBA" id="ARBA00022801"/>
    </source>
</evidence>
<dbReference type="InterPro" id="IPR022898">
    <property type="entry name" value="RNase_HII"/>
</dbReference>
<dbReference type="GO" id="GO:0043137">
    <property type="term" value="P:DNA replication, removal of RNA primer"/>
    <property type="evidence" value="ECO:0007669"/>
    <property type="project" value="TreeGrafter"/>
</dbReference>
<dbReference type="GO" id="GO:0005737">
    <property type="term" value="C:cytoplasm"/>
    <property type="evidence" value="ECO:0007669"/>
    <property type="project" value="UniProtKB-SubCell"/>
</dbReference>
<dbReference type="NCBIfam" id="NF000595">
    <property type="entry name" value="PRK00015.1-3"/>
    <property type="match status" value="1"/>
</dbReference>
<comment type="cofactor">
    <cofactor evidence="14 15">
        <name>Mn(2+)</name>
        <dbReference type="ChEBI" id="CHEBI:29035"/>
    </cofactor>
    <cofactor evidence="14 15">
        <name>Mg(2+)</name>
        <dbReference type="ChEBI" id="CHEBI:18420"/>
    </cofactor>
    <text evidence="14 15">Manganese or magnesium. Binds 1 divalent metal ion per monomer in the absence of substrate. May bind a second metal ion after substrate binding.</text>
</comment>
<keyword evidence="10 14" id="KW-0479">Metal-binding</keyword>
<dbReference type="Gene3D" id="3.30.420.10">
    <property type="entry name" value="Ribonuclease H-like superfamily/Ribonuclease H"/>
    <property type="match status" value="1"/>
</dbReference>
<feature type="domain" description="RNase H type-2" evidence="17">
    <location>
        <begin position="33"/>
        <end position="223"/>
    </location>
</feature>
<dbReference type="GO" id="GO:0032299">
    <property type="term" value="C:ribonuclease H2 complex"/>
    <property type="evidence" value="ECO:0007669"/>
    <property type="project" value="TreeGrafter"/>
</dbReference>
<comment type="function">
    <text evidence="3 14 16">Endonuclease that specifically degrades the RNA of RNA-DNA hybrids.</text>
</comment>
<dbReference type="Proteomes" id="UP000199611">
    <property type="component" value="Unassembled WGS sequence"/>
</dbReference>
<evidence type="ECO:0000256" key="13">
    <source>
        <dbReference type="ARBA" id="ARBA00023211"/>
    </source>
</evidence>
<evidence type="ECO:0000256" key="9">
    <source>
        <dbReference type="ARBA" id="ARBA00022722"/>
    </source>
</evidence>
<evidence type="ECO:0000256" key="2">
    <source>
        <dbReference type="ARBA" id="ARBA00001946"/>
    </source>
</evidence>
<evidence type="ECO:0000256" key="11">
    <source>
        <dbReference type="ARBA" id="ARBA00022759"/>
    </source>
</evidence>
<dbReference type="PANTHER" id="PTHR10954">
    <property type="entry name" value="RIBONUCLEASE H2 SUBUNIT A"/>
    <property type="match status" value="1"/>
</dbReference>
<dbReference type="GO" id="GO:0006298">
    <property type="term" value="P:mismatch repair"/>
    <property type="evidence" value="ECO:0007669"/>
    <property type="project" value="TreeGrafter"/>
</dbReference>
<organism evidence="18 19">
    <name type="scientific">Thermodesulforhabdus norvegica</name>
    <dbReference type="NCBI Taxonomy" id="39841"/>
    <lineage>
        <taxon>Bacteria</taxon>
        <taxon>Pseudomonadati</taxon>
        <taxon>Thermodesulfobacteriota</taxon>
        <taxon>Syntrophobacteria</taxon>
        <taxon>Syntrophobacterales</taxon>
        <taxon>Thermodesulforhabdaceae</taxon>
        <taxon>Thermodesulforhabdus</taxon>
    </lineage>
</organism>
<feature type="binding site" evidence="14 15">
    <location>
        <position position="39"/>
    </location>
    <ligand>
        <name>a divalent metal cation</name>
        <dbReference type="ChEBI" id="CHEBI:60240"/>
    </ligand>
</feature>
<comment type="catalytic activity">
    <reaction evidence="1 14 15 16">
        <text>Endonucleolytic cleavage to 5'-phosphomonoester.</text>
        <dbReference type="EC" id="3.1.26.4"/>
    </reaction>
</comment>
<dbReference type="AlphaFoldDB" id="A0A1I4QZK8"/>
<dbReference type="InterPro" id="IPR024567">
    <property type="entry name" value="RNase_HII/HIII_dom"/>
</dbReference>
<keyword evidence="12 14" id="KW-0378">Hydrolase</keyword>
<dbReference type="HAMAP" id="MF_00052_B">
    <property type="entry name" value="RNase_HII_B"/>
    <property type="match status" value="1"/>
</dbReference>
<dbReference type="EMBL" id="FOUU01000001">
    <property type="protein sequence ID" value="SFM45140.1"/>
    <property type="molecule type" value="Genomic_DNA"/>
</dbReference>
<dbReference type="GO" id="GO:0030145">
    <property type="term" value="F:manganese ion binding"/>
    <property type="evidence" value="ECO:0007669"/>
    <property type="project" value="UniProtKB-UniRule"/>
</dbReference>
<dbReference type="RefSeq" id="WP_093392940.1">
    <property type="nucleotide sequence ID" value="NZ_FOUU01000001.1"/>
</dbReference>
<dbReference type="GO" id="GO:0003723">
    <property type="term" value="F:RNA binding"/>
    <property type="evidence" value="ECO:0007669"/>
    <property type="project" value="UniProtKB-UniRule"/>
</dbReference>
<dbReference type="InterPro" id="IPR012337">
    <property type="entry name" value="RNaseH-like_sf"/>
</dbReference>
<reference evidence="19" key="1">
    <citation type="submission" date="2016-10" db="EMBL/GenBank/DDBJ databases">
        <authorList>
            <person name="Varghese N."/>
            <person name="Submissions S."/>
        </authorList>
    </citation>
    <scope>NUCLEOTIDE SEQUENCE [LARGE SCALE GENOMIC DNA]</scope>
    <source>
        <strain evidence="19">DSM 9990</strain>
    </source>
</reference>
<dbReference type="CDD" id="cd07182">
    <property type="entry name" value="RNase_HII_bacteria_HII_like"/>
    <property type="match status" value="1"/>
</dbReference>
<gene>
    <name evidence="14" type="primary">rnhB</name>
    <name evidence="18" type="ORF">SAMN05660836_00299</name>
</gene>
<dbReference type="EC" id="3.1.26.4" evidence="6 14"/>
<dbReference type="FunFam" id="3.30.420.10:FF:000006">
    <property type="entry name" value="Ribonuclease HII"/>
    <property type="match status" value="1"/>
</dbReference>
<evidence type="ECO:0000256" key="8">
    <source>
        <dbReference type="ARBA" id="ARBA00022490"/>
    </source>
</evidence>
<evidence type="ECO:0000256" key="14">
    <source>
        <dbReference type="HAMAP-Rule" id="MF_00052"/>
    </source>
</evidence>
<dbReference type="OrthoDB" id="9803420at2"/>
<dbReference type="SUPFAM" id="SSF53098">
    <property type="entry name" value="Ribonuclease H-like"/>
    <property type="match status" value="1"/>
</dbReference>
<evidence type="ECO:0000256" key="6">
    <source>
        <dbReference type="ARBA" id="ARBA00012180"/>
    </source>
</evidence>
<dbReference type="PANTHER" id="PTHR10954:SF18">
    <property type="entry name" value="RIBONUCLEASE HII"/>
    <property type="match status" value="1"/>
</dbReference>
<keyword evidence="19" id="KW-1185">Reference proteome</keyword>
<evidence type="ECO:0000256" key="5">
    <source>
        <dbReference type="ARBA" id="ARBA00007383"/>
    </source>
</evidence>
<evidence type="ECO:0000256" key="7">
    <source>
        <dbReference type="ARBA" id="ARBA00019179"/>
    </source>
</evidence>
<evidence type="ECO:0000256" key="16">
    <source>
        <dbReference type="RuleBase" id="RU003515"/>
    </source>
</evidence>
<name>A0A1I4QZK8_9BACT</name>
<evidence type="ECO:0000256" key="3">
    <source>
        <dbReference type="ARBA" id="ARBA00004065"/>
    </source>
</evidence>
<evidence type="ECO:0000256" key="10">
    <source>
        <dbReference type="ARBA" id="ARBA00022723"/>
    </source>
</evidence>
<keyword evidence="9 14" id="KW-0540">Nuclease</keyword>